<comment type="caution">
    <text evidence="2">The sequence shown here is derived from an EMBL/GenBank/DDBJ whole genome shotgun (WGS) entry which is preliminary data.</text>
</comment>
<feature type="transmembrane region" description="Helical" evidence="1">
    <location>
        <begin position="103"/>
        <end position="130"/>
    </location>
</feature>
<evidence type="ECO:0000313" key="3">
    <source>
        <dbReference type="Proteomes" id="UP001321453"/>
    </source>
</evidence>
<dbReference type="Pfam" id="PF10990">
    <property type="entry name" value="DUF2809"/>
    <property type="match status" value="1"/>
</dbReference>
<accession>A0ABT7S9N5</accession>
<keyword evidence="1" id="KW-0812">Transmembrane</keyword>
<keyword evidence="1" id="KW-0472">Membrane</keyword>
<organism evidence="2 3">
    <name type="scientific">Cellulomonas edaphi</name>
    <dbReference type="NCBI Taxonomy" id="3053468"/>
    <lineage>
        <taxon>Bacteria</taxon>
        <taxon>Bacillati</taxon>
        <taxon>Actinomycetota</taxon>
        <taxon>Actinomycetes</taxon>
        <taxon>Micrococcales</taxon>
        <taxon>Cellulomonadaceae</taxon>
        <taxon>Cellulomonas</taxon>
    </lineage>
</organism>
<dbReference type="EMBL" id="JAUCGR010000003">
    <property type="protein sequence ID" value="MDM7832336.1"/>
    <property type="molecule type" value="Genomic_DNA"/>
</dbReference>
<name>A0ABT7S9N5_9CELL</name>
<evidence type="ECO:0000256" key="1">
    <source>
        <dbReference type="SAM" id="Phobius"/>
    </source>
</evidence>
<proteinExistence type="predicted"/>
<keyword evidence="3" id="KW-1185">Reference proteome</keyword>
<keyword evidence="1" id="KW-1133">Transmembrane helix</keyword>
<dbReference type="Proteomes" id="UP001321453">
    <property type="component" value="Unassembled WGS sequence"/>
</dbReference>
<evidence type="ECO:0000313" key="2">
    <source>
        <dbReference type="EMBL" id="MDM7832336.1"/>
    </source>
</evidence>
<feature type="transmembrane region" description="Helical" evidence="1">
    <location>
        <begin position="21"/>
        <end position="40"/>
    </location>
</feature>
<reference evidence="2 3" key="1">
    <citation type="submission" date="2023-06" db="EMBL/GenBank/DDBJ databases">
        <title>Cellulomonas sp. MW9 Whole genome sequence.</title>
        <authorList>
            <person name="Park S."/>
        </authorList>
    </citation>
    <scope>NUCLEOTIDE SEQUENCE [LARGE SCALE GENOMIC DNA]</scope>
    <source>
        <strain evidence="2 3">MW9</strain>
    </source>
</reference>
<protein>
    <submittedName>
        <fullName evidence="2">DUF2809 domain-containing protein</fullName>
    </submittedName>
</protein>
<sequence>MIPSTSVAPGDSRQAVRRPRALLAAIAAVVVVAGLSVAHWGSAPWADPVGDALYASLVYVLVLVVAPRISPSSAALITAGACSAVELLQLTEVSTSLVESVPALRYVLGTTFSTVDLLVYLAAAALAALVDRALTRTAARKPGAAARGRG</sequence>
<gene>
    <name evidence="2" type="ORF">QRT05_13410</name>
</gene>
<dbReference type="InterPro" id="IPR021257">
    <property type="entry name" value="DUF2809"/>
</dbReference>
<dbReference type="RefSeq" id="WP_289447777.1">
    <property type="nucleotide sequence ID" value="NZ_JAUCGR010000003.1"/>
</dbReference>